<dbReference type="GO" id="GO:0006310">
    <property type="term" value="P:DNA recombination"/>
    <property type="evidence" value="ECO:0007669"/>
    <property type="project" value="UniProtKB-KW"/>
</dbReference>
<keyword evidence="2" id="KW-0229">DNA integration</keyword>
<dbReference type="Proteomes" id="UP000786185">
    <property type="component" value="Unassembled WGS sequence"/>
</dbReference>
<dbReference type="GO" id="GO:0003677">
    <property type="term" value="F:DNA binding"/>
    <property type="evidence" value="ECO:0007669"/>
    <property type="project" value="UniProtKB-KW"/>
</dbReference>
<evidence type="ECO:0000259" key="5">
    <source>
        <dbReference type="PROSITE" id="PS51898"/>
    </source>
</evidence>
<keyword evidence="4" id="KW-0233">DNA recombination</keyword>
<evidence type="ECO:0000256" key="1">
    <source>
        <dbReference type="ARBA" id="ARBA00008857"/>
    </source>
</evidence>
<feature type="non-terminal residue" evidence="6">
    <location>
        <position position="144"/>
    </location>
</feature>
<dbReference type="PANTHER" id="PTHR30349">
    <property type="entry name" value="PHAGE INTEGRASE-RELATED"/>
    <property type="match status" value="1"/>
</dbReference>
<dbReference type="InterPro" id="IPR050090">
    <property type="entry name" value="Tyrosine_recombinase_XerCD"/>
</dbReference>
<gene>
    <name evidence="6" type="ORF">ERJ77_26420</name>
</gene>
<reference evidence="6" key="1">
    <citation type="journal article" date="2021" name="PeerJ">
        <title>Analysis of 44 Vibrio anguillarum genomes reveals high genetic diversity.</title>
        <authorList>
            <person name="Hansen M.J."/>
            <person name="Dalsgaard I."/>
        </authorList>
    </citation>
    <scope>NUCLEOTIDE SEQUENCE</scope>
    <source>
        <strain evidence="6">850617-1/1</strain>
    </source>
</reference>
<dbReference type="InterPro" id="IPR011010">
    <property type="entry name" value="DNA_brk_join_enz"/>
</dbReference>
<dbReference type="PROSITE" id="PS51898">
    <property type="entry name" value="TYR_RECOMBINASE"/>
    <property type="match status" value="1"/>
</dbReference>
<dbReference type="InterPro" id="IPR002104">
    <property type="entry name" value="Integrase_catalytic"/>
</dbReference>
<proteinExistence type="inferred from homology"/>
<dbReference type="Pfam" id="PF00589">
    <property type="entry name" value="Phage_integrase"/>
    <property type="match status" value="1"/>
</dbReference>
<dbReference type="EMBL" id="SCLC01001514">
    <property type="protein sequence ID" value="MBF4437953.1"/>
    <property type="molecule type" value="Genomic_DNA"/>
</dbReference>
<accession>A0AAW4BSL9</accession>
<evidence type="ECO:0000313" key="7">
    <source>
        <dbReference type="Proteomes" id="UP000786185"/>
    </source>
</evidence>
<evidence type="ECO:0000256" key="3">
    <source>
        <dbReference type="ARBA" id="ARBA00023125"/>
    </source>
</evidence>
<protein>
    <recommendedName>
        <fullName evidence="5">Tyr recombinase domain-containing protein</fullName>
    </recommendedName>
</protein>
<dbReference type="AlphaFoldDB" id="A0AAW4BSL9"/>
<dbReference type="InterPro" id="IPR013762">
    <property type="entry name" value="Integrase-like_cat_sf"/>
</dbReference>
<dbReference type="Gene3D" id="1.10.443.10">
    <property type="entry name" value="Intergrase catalytic core"/>
    <property type="match status" value="1"/>
</dbReference>
<keyword evidence="3" id="KW-0238">DNA-binding</keyword>
<feature type="domain" description="Tyr recombinase" evidence="5">
    <location>
        <begin position="1"/>
        <end position="144"/>
    </location>
</feature>
<evidence type="ECO:0000256" key="2">
    <source>
        <dbReference type="ARBA" id="ARBA00022908"/>
    </source>
</evidence>
<name>A0AAW4BSL9_VIBAN</name>
<dbReference type="PANTHER" id="PTHR30349:SF41">
    <property type="entry name" value="INTEGRASE_RECOMBINASE PROTEIN MJ0367-RELATED"/>
    <property type="match status" value="1"/>
</dbReference>
<sequence>MFCETSQSSDHFTIRDNAILALLIGCGLRRSELLSINLNSFYKKNDRWWLKIVGKGNKERRIPINTNHFNYVKKWLKIRMAFELPVEGDYLFLRLKKEGHLLRHGISAPSTIYRIVLNRCKGVLGDDVHASPHDMRRTMATLLY</sequence>
<comment type="similarity">
    <text evidence="1">Belongs to the 'phage' integrase family.</text>
</comment>
<dbReference type="GO" id="GO:0015074">
    <property type="term" value="P:DNA integration"/>
    <property type="evidence" value="ECO:0007669"/>
    <property type="project" value="UniProtKB-KW"/>
</dbReference>
<organism evidence="6 7">
    <name type="scientific">Vibrio anguillarum</name>
    <name type="common">Listonella anguillarum</name>
    <dbReference type="NCBI Taxonomy" id="55601"/>
    <lineage>
        <taxon>Bacteria</taxon>
        <taxon>Pseudomonadati</taxon>
        <taxon>Pseudomonadota</taxon>
        <taxon>Gammaproteobacteria</taxon>
        <taxon>Vibrionales</taxon>
        <taxon>Vibrionaceae</taxon>
        <taxon>Vibrio</taxon>
    </lineage>
</organism>
<comment type="caution">
    <text evidence="6">The sequence shown here is derived from an EMBL/GenBank/DDBJ whole genome shotgun (WGS) entry which is preliminary data.</text>
</comment>
<evidence type="ECO:0000313" key="6">
    <source>
        <dbReference type="EMBL" id="MBF4437953.1"/>
    </source>
</evidence>
<dbReference type="SUPFAM" id="SSF56349">
    <property type="entry name" value="DNA breaking-rejoining enzymes"/>
    <property type="match status" value="1"/>
</dbReference>
<evidence type="ECO:0000256" key="4">
    <source>
        <dbReference type="ARBA" id="ARBA00023172"/>
    </source>
</evidence>